<sequence length="36" mass="4008">MIGGLFLNTLSFIVTNQHVVVNNTPHVNTIILKVFI</sequence>
<organism evidence="1">
    <name type="scientific">Feline coronavirus</name>
    <dbReference type="NCBI Taxonomy" id="12663"/>
    <lineage>
        <taxon>Viruses</taxon>
        <taxon>Riboviria</taxon>
        <taxon>Orthornavirae</taxon>
        <taxon>Pisuviricota</taxon>
        <taxon>Pisoniviricetes</taxon>
        <taxon>Nidovirales</taxon>
        <taxon>Cornidovirineae</taxon>
        <taxon>Coronaviridae</taxon>
        <taxon>Orthocoronavirinae</taxon>
        <taxon>Alphacoronavirus</taxon>
        <taxon>Tegacovirus</taxon>
        <taxon>Alphacoronavirus suis</taxon>
        <taxon>Alphacoronavirus 1</taxon>
    </lineage>
</organism>
<gene>
    <name evidence="1" type="primary">3c</name>
</gene>
<evidence type="ECO:0000313" key="1">
    <source>
        <dbReference type="EMBL" id="BBE15220.1"/>
    </source>
</evidence>
<proteinExistence type="predicted"/>
<accession>A0A2Z6FAB8</accession>
<dbReference type="EMBL" id="LC316082">
    <property type="protein sequence ID" value="BBE15220.1"/>
    <property type="molecule type" value="Genomic_RNA"/>
</dbReference>
<name>A0A2Z6FAB8_9ALPC</name>
<reference evidence="1" key="1">
    <citation type="journal article" date="2018" name="J. Vet. Med. Sci.">
        <title>Mutation of the S and 3c genes in genomes of feline coronaviruses.</title>
        <authorList>
            <person name="Oguma K."/>
            <person name="Ohno M."/>
            <person name="Yoshida M."/>
            <person name="Sentsui H."/>
        </authorList>
    </citation>
    <scope>NUCLEOTIDE SEQUENCE</scope>
    <source>
        <strain evidence="1">FCoV/I/JP40/As/36/2015</strain>
    </source>
</reference>
<protein>
    <submittedName>
        <fullName evidence="1">Truncated non-structural protein 3c</fullName>
    </submittedName>
</protein>